<keyword evidence="7 12" id="KW-0297">G-protein coupled receptor</keyword>
<keyword evidence="6 13" id="KW-1133">Transmembrane helix</keyword>
<dbReference type="GO" id="GO:0016020">
    <property type="term" value="C:membrane"/>
    <property type="evidence" value="ECO:0007669"/>
    <property type="project" value="UniProtKB-SubCell"/>
</dbReference>
<dbReference type="InParanoid" id="A0A803J7K7"/>
<evidence type="ECO:0000256" key="6">
    <source>
        <dbReference type="ARBA" id="ARBA00022989"/>
    </source>
</evidence>
<evidence type="ECO:0000256" key="11">
    <source>
        <dbReference type="RuleBase" id="RU004423"/>
    </source>
</evidence>
<feature type="transmembrane region" description="Helical" evidence="13">
    <location>
        <begin position="12"/>
        <end position="36"/>
    </location>
</feature>
<evidence type="ECO:0000256" key="2">
    <source>
        <dbReference type="ARBA" id="ARBA00007376"/>
    </source>
</evidence>
<name>A0A803J7K7_XENTR</name>
<keyword evidence="8 12" id="KW-0472">Membrane</keyword>
<dbReference type="Ensembl" id="ENSXETT00000118154">
    <property type="protein sequence ID" value="ENSXETP00000103837"/>
    <property type="gene ID" value="ENSXETG00000044137"/>
</dbReference>
<protein>
    <recommendedName>
        <fullName evidence="12">Taste receptor type 2</fullName>
    </recommendedName>
</protein>
<evidence type="ECO:0000256" key="13">
    <source>
        <dbReference type="SAM" id="Phobius"/>
    </source>
</evidence>
<keyword evidence="10 12" id="KW-0807">Transducer</keyword>
<organism evidence="14">
    <name type="scientific">Xenopus tropicalis</name>
    <name type="common">Western clawed frog</name>
    <name type="synonym">Silurana tropicalis</name>
    <dbReference type="NCBI Taxonomy" id="8364"/>
    <lineage>
        <taxon>Eukaryota</taxon>
        <taxon>Metazoa</taxon>
        <taxon>Chordata</taxon>
        <taxon>Craniata</taxon>
        <taxon>Vertebrata</taxon>
        <taxon>Euteleostomi</taxon>
        <taxon>Amphibia</taxon>
        <taxon>Batrachia</taxon>
        <taxon>Anura</taxon>
        <taxon>Pipoidea</taxon>
        <taxon>Pipidae</taxon>
        <taxon>Xenopodinae</taxon>
        <taxon>Xenopus</taxon>
        <taxon>Silurana</taxon>
    </lineage>
</organism>
<keyword evidence="9 12" id="KW-0675">Receptor</keyword>
<feature type="transmembrane region" description="Helical" evidence="13">
    <location>
        <begin position="74"/>
        <end position="100"/>
    </location>
</feature>
<comment type="subcellular location">
    <subcellularLocation>
        <location evidence="1 12">Membrane</location>
        <topology evidence="1 12">Multi-pass membrane protein</topology>
    </subcellularLocation>
</comment>
<evidence type="ECO:0000256" key="9">
    <source>
        <dbReference type="ARBA" id="ARBA00023170"/>
    </source>
</evidence>
<feature type="transmembrane region" description="Helical" evidence="13">
    <location>
        <begin position="261"/>
        <end position="280"/>
    </location>
</feature>
<comment type="similarity">
    <text evidence="2 11">Belongs to the G-protein coupled receptor T2R family.</text>
</comment>
<evidence type="ECO:0000256" key="1">
    <source>
        <dbReference type="ARBA" id="ARBA00004141"/>
    </source>
</evidence>
<dbReference type="Gene3D" id="1.20.1070.10">
    <property type="entry name" value="Rhodopsin 7-helix transmembrane proteins"/>
    <property type="match status" value="1"/>
</dbReference>
<feature type="transmembrane region" description="Helical" evidence="13">
    <location>
        <begin position="43"/>
        <end position="62"/>
    </location>
</feature>
<reference evidence="14" key="1">
    <citation type="journal article" date="2010" name="Science">
        <title>The genome of the Western clawed frog Xenopus tropicalis.</title>
        <authorList>
            <person name="Hellsten U."/>
            <person name="Harland R.M."/>
            <person name="Gilchrist M.J."/>
            <person name="Hendrix D."/>
            <person name="Jurka J."/>
            <person name="Kapitonov V."/>
            <person name="Ovcharenko I."/>
            <person name="Putnam N.H."/>
            <person name="Shu S."/>
            <person name="Taher L."/>
            <person name="Blitz I.L."/>
            <person name="Blumberg B."/>
            <person name="Dichmann D.S."/>
            <person name="Dubchak I."/>
            <person name="Amaya E."/>
            <person name="Detter J.C."/>
            <person name="Fletcher R."/>
            <person name="Gerhard D.S."/>
            <person name="Goodstein D."/>
            <person name="Graves T."/>
            <person name="Grigoriev I.V."/>
            <person name="Grimwood J."/>
            <person name="Kawashima T."/>
            <person name="Lindquist E."/>
            <person name="Lucas S.M."/>
            <person name="Mead P.E."/>
            <person name="Mitros T."/>
            <person name="Ogino H."/>
            <person name="Ohta Y."/>
            <person name="Poliakov A.V."/>
            <person name="Pollet N."/>
            <person name="Robert J."/>
            <person name="Salamov A."/>
            <person name="Sater A.K."/>
            <person name="Schmutz J."/>
            <person name="Terry A."/>
            <person name="Vize P.D."/>
            <person name="Warren W.C."/>
            <person name="Wells D."/>
            <person name="Wills A."/>
            <person name="Wilson R.K."/>
            <person name="Zimmerman L.B."/>
            <person name="Zorn A.M."/>
            <person name="Grainger R."/>
            <person name="Grammer T."/>
            <person name="Khokha M.K."/>
            <person name="Richardson P.M."/>
            <person name="Rokhsar D.S."/>
        </authorList>
    </citation>
    <scope>NUCLEOTIDE SEQUENCE [LARGE SCALE GENOMIC DNA]</scope>
    <source>
        <strain evidence="14">Nigerian</strain>
    </source>
</reference>
<sequence>MASPLEIFLLTLIWIVTAVGILLNAFIVAMPVIWWARYNKVEMIEFLLASVGMSRVVLLILWEVVNPLVPSSSILFGVVSMFLSFWSLWVATILCVFYSVKISSCHHPFFMFLKLNVSKMLLGLFLVSLASSLLFSLPFKWLVYSTSINNATNSTNTTNSTGQGGTILEVNVINQYFLILIGSSLPLFIFCVAVAILIRSLWRHTRNMAEGNVDFGNPQIQAHLSAVKSMVSFLVLFTIYFVIVIVMSLPPLLDQNVLQLVFNIICSAYPLLHSLILVMYSRKLREALYWCLHCTCRVPSTERGSA</sequence>
<evidence type="ECO:0000256" key="7">
    <source>
        <dbReference type="ARBA" id="ARBA00023040"/>
    </source>
</evidence>
<evidence type="ECO:0000256" key="8">
    <source>
        <dbReference type="ARBA" id="ARBA00023136"/>
    </source>
</evidence>
<evidence type="ECO:0000256" key="10">
    <source>
        <dbReference type="ARBA" id="ARBA00023224"/>
    </source>
</evidence>
<feature type="transmembrane region" description="Helical" evidence="13">
    <location>
        <begin position="121"/>
        <end position="139"/>
    </location>
</feature>
<keyword evidence="3 12" id="KW-0919">Taste</keyword>
<keyword evidence="4 12" id="KW-0716">Sensory transduction</keyword>
<gene>
    <name evidence="14" type="primary">t2r10</name>
</gene>
<evidence type="ECO:0000313" key="14">
    <source>
        <dbReference type="Ensembl" id="ENSXETP00000103837"/>
    </source>
</evidence>
<accession>A0A803J7K7</accession>
<evidence type="ECO:0000256" key="5">
    <source>
        <dbReference type="ARBA" id="ARBA00022692"/>
    </source>
</evidence>
<dbReference type="GO" id="GO:0004930">
    <property type="term" value="F:G protein-coupled receptor activity"/>
    <property type="evidence" value="ECO:0007669"/>
    <property type="project" value="UniProtKB-KW"/>
</dbReference>
<evidence type="ECO:0000256" key="4">
    <source>
        <dbReference type="ARBA" id="ARBA00022606"/>
    </source>
</evidence>
<evidence type="ECO:0000256" key="3">
    <source>
        <dbReference type="ARBA" id="ARBA00022480"/>
    </source>
</evidence>
<dbReference type="GeneTree" id="ENSGT01150000286961"/>
<dbReference type="PANTHER" id="PTHR11394:SF164">
    <property type="entry name" value="TASTE RECEPTOR TYPE 2"/>
    <property type="match status" value="1"/>
</dbReference>
<dbReference type="PANTHER" id="PTHR11394">
    <property type="entry name" value="TASTE RECEPTOR TYPE 2"/>
    <property type="match status" value="1"/>
</dbReference>
<dbReference type="SUPFAM" id="SSF81321">
    <property type="entry name" value="Family A G protein-coupled receptor-like"/>
    <property type="match status" value="1"/>
</dbReference>
<feature type="transmembrane region" description="Helical" evidence="13">
    <location>
        <begin position="230"/>
        <end position="249"/>
    </location>
</feature>
<dbReference type="AlphaFoldDB" id="A0A803J7K7"/>
<dbReference type="InterPro" id="IPR007960">
    <property type="entry name" value="TAS2R"/>
</dbReference>
<reference evidence="14" key="2">
    <citation type="submission" date="2021-03" db="UniProtKB">
        <authorList>
            <consortium name="Ensembl"/>
        </authorList>
    </citation>
    <scope>IDENTIFICATION</scope>
</reference>
<feature type="transmembrane region" description="Helical" evidence="13">
    <location>
        <begin position="176"/>
        <end position="198"/>
    </location>
</feature>
<proteinExistence type="inferred from homology"/>
<dbReference type="Pfam" id="PF05296">
    <property type="entry name" value="TAS2R"/>
    <property type="match status" value="1"/>
</dbReference>
<keyword evidence="5 12" id="KW-0812">Transmembrane</keyword>
<dbReference type="GO" id="GO:0033038">
    <property type="term" value="F:bitter taste receptor activity"/>
    <property type="evidence" value="ECO:0007669"/>
    <property type="project" value="InterPro"/>
</dbReference>
<dbReference type="FunCoup" id="A0A803J7K7">
    <property type="interactions" value="617"/>
</dbReference>
<evidence type="ECO:0000256" key="12">
    <source>
        <dbReference type="RuleBase" id="RU004424"/>
    </source>
</evidence>
<dbReference type="FunFam" id="1.20.1070.10:FF:000055">
    <property type="entry name" value="Taste receptor type 2"/>
    <property type="match status" value="1"/>
</dbReference>